<dbReference type="InterPro" id="IPR029058">
    <property type="entry name" value="AB_hydrolase_fold"/>
</dbReference>
<accession>A0A9D9GSZ6</accession>
<name>A0A9D9GSZ6_9FIRM</name>
<dbReference type="Proteomes" id="UP000823634">
    <property type="component" value="Unassembled WGS sequence"/>
</dbReference>
<dbReference type="EMBL" id="JADINA010000016">
    <property type="protein sequence ID" value="MBO8426095.1"/>
    <property type="molecule type" value="Genomic_DNA"/>
</dbReference>
<dbReference type="PANTHER" id="PTHR11614">
    <property type="entry name" value="PHOSPHOLIPASE-RELATED"/>
    <property type="match status" value="1"/>
</dbReference>
<sequence length="300" mass="33765">MKEFEVTIQSGEAFKGRHYEAKGAKMTLCLITGMCEHSLRYKDFASFLNCKGIDVYVLDLMGQGLNATSPEDCQKWSEHGFAKTVEAINMMVKLAEKDGLPLALMGHSTGSFMVQRHMQLYPSDAKKIILCGSNGGQRALMKAGKAIAKLTTTKKNVDKPAKLLNKLAFDSYAKAVASAKTDFDWLSYDEKNVADYIADPYCGVPNTHGFWMGFFEEMAHIWDKPNMDRISPEAEVLIISGKEDPVGQFGSGLLWLRDQYKARGLKVVLHLYPNMRHEVLNEEKKQEVYDDVLRFLEEGK</sequence>
<protein>
    <submittedName>
        <fullName evidence="2">Alpha/beta fold hydrolase</fullName>
    </submittedName>
</protein>
<dbReference type="InterPro" id="IPR051044">
    <property type="entry name" value="MAG_DAG_Lipase"/>
</dbReference>
<dbReference type="Pfam" id="PF12146">
    <property type="entry name" value="Hydrolase_4"/>
    <property type="match status" value="1"/>
</dbReference>
<reference evidence="2" key="2">
    <citation type="journal article" date="2021" name="PeerJ">
        <title>Extensive microbial diversity within the chicken gut microbiome revealed by metagenomics and culture.</title>
        <authorList>
            <person name="Gilroy R."/>
            <person name="Ravi A."/>
            <person name="Getino M."/>
            <person name="Pursley I."/>
            <person name="Horton D.L."/>
            <person name="Alikhan N.F."/>
            <person name="Baker D."/>
            <person name="Gharbi K."/>
            <person name="Hall N."/>
            <person name="Watson M."/>
            <person name="Adriaenssens E.M."/>
            <person name="Foster-Nyarko E."/>
            <person name="Jarju S."/>
            <person name="Secka A."/>
            <person name="Antonio M."/>
            <person name="Oren A."/>
            <person name="Chaudhuri R.R."/>
            <person name="La Ragione R."/>
            <person name="Hildebrand F."/>
            <person name="Pallen M.J."/>
        </authorList>
    </citation>
    <scope>NUCLEOTIDE SEQUENCE</scope>
    <source>
        <strain evidence="2">17113</strain>
    </source>
</reference>
<feature type="domain" description="Serine aminopeptidase S33" evidence="1">
    <location>
        <begin position="25"/>
        <end position="283"/>
    </location>
</feature>
<dbReference type="SUPFAM" id="SSF53474">
    <property type="entry name" value="alpha/beta-Hydrolases"/>
    <property type="match status" value="1"/>
</dbReference>
<dbReference type="GO" id="GO:0016787">
    <property type="term" value="F:hydrolase activity"/>
    <property type="evidence" value="ECO:0007669"/>
    <property type="project" value="UniProtKB-KW"/>
</dbReference>
<evidence type="ECO:0000313" key="2">
    <source>
        <dbReference type="EMBL" id="MBO8426095.1"/>
    </source>
</evidence>
<comment type="caution">
    <text evidence="2">The sequence shown here is derived from an EMBL/GenBank/DDBJ whole genome shotgun (WGS) entry which is preliminary data.</text>
</comment>
<evidence type="ECO:0000259" key="1">
    <source>
        <dbReference type="Pfam" id="PF12146"/>
    </source>
</evidence>
<keyword evidence="2" id="KW-0378">Hydrolase</keyword>
<evidence type="ECO:0000313" key="3">
    <source>
        <dbReference type="Proteomes" id="UP000823634"/>
    </source>
</evidence>
<dbReference type="Gene3D" id="3.40.50.1820">
    <property type="entry name" value="alpha/beta hydrolase"/>
    <property type="match status" value="1"/>
</dbReference>
<proteinExistence type="predicted"/>
<organism evidence="2 3">
    <name type="scientific">Candidatus Alloenteromonas pullistercoris</name>
    <dbReference type="NCBI Taxonomy" id="2840785"/>
    <lineage>
        <taxon>Bacteria</taxon>
        <taxon>Bacillati</taxon>
        <taxon>Bacillota</taxon>
        <taxon>Bacillota incertae sedis</taxon>
        <taxon>Candidatus Alloenteromonas</taxon>
    </lineage>
</organism>
<dbReference type="AlphaFoldDB" id="A0A9D9GSZ6"/>
<reference evidence="2" key="1">
    <citation type="submission" date="2020-10" db="EMBL/GenBank/DDBJ databases">
        <authorList>
            <person name="Gilroy R."/>
        </authorList>
    </citation>
    <scope>NUCLEOTIDE SEQUENCE</scope>
    <source>
        <strain evidence="2">17113</strain>
    </source>
</reference>
<gene>
    <name evidence="2" type="ORF">IAC61_02095</name>
</gene>
<dbReference type="InterPro" id="IPR022742">
    <property type="entry name" value="Hydrolase_4"/>
</dbReference>